<protein>
    <submittedName>
        <fullName evidence="1">Si:ch211-113d22.2</fullName>
    </submittedName>
</protein>
<dbReference type="CDD" id="cd23553">
    <property type="entry name" value="TFP_LU_ECD_Ly6PGE"/>
    <property type="match status" value="1"/>
</dbReference>
<keyword evidence="2" id="KW-1185">Reference proteome</keyword>
<evidence type="ECO:0000313" key="1">
    <source>
        <dbReference type="Ensembl" id="ENSSFOP00015020899.2"/>
    </source>
</evidence>
<organism evidence="1 2">
    <name type="scientific">Scleropages formosus</name>
    <name type="common">Asian bonytongue</name>
    <name type="synonym">Osteoglossum formosum</name>
    <dbReference type="NCBI Taxonomy" id="113540"/>
    <lineage>
        <taxon>Eukaryota</taxon>
        <taxon>Metazoa</taxon>
        <taxon>Chordata</taxon>
        <taxon>Craniata</taxon>
        <taxon>Vertebrata</taxon>
        <taxon>Euteleostomi</taxon>
        <taxon>Actinopterygii</taxon>
        <taxon>Neopterygii</taxon>
        <taxon>Teleostei</taxon>
        <taxon>Osteoglossocephala</taxon>
        <taxon>Osteoglossomorpha</taxon>
        <taxon>Osteoglossiformes</taxon>
        <taxon>Osteoglossidae</taxon>
        <taxon>Scleropages</taxon>
    </lineage>
</organism>
<accession>A0A8C9V4F8</accession>
<dbReference type="Proteomes" id="UP000694397">
    <property type="component" value="Chromosome 6"/>
</dbReference>
<sequence>MGKESLLFSLRSVALPCSPCKDKALRCYTCVADGEDECNRQGSSTCPKYADACATVMDTLVKSCSYKSFCDKAHHGGEDVRMECCFTDDCNGPHLSHSHRGGHSATGVLSSSPALVLGALETKFLLLVFPLFLFLH</sequence>
<name>A0A8C9V4F8_SCLFO</name>
<reference evidence="1 2" key="1">
    <citation type="submission" date="2019-04" db="EMBL/GenBank/DDBJ databases">
        <authorList>
            <consortium name="Wellcome Sanger Institute Data Sharing"/>
        </authorList>
    </citation>
    <scope>NUCLEOTIDE SEQUENCE [LARGE SCALE GENOMIC DNA]</scope>
</reference>
<dbReference type="AlphaFoldDB" id="A0A8C9V4F8"/>
<reference evidence="1" key="2">
    <citation type="submission" date="2025-08" db="UniProtKB">
        <authorList>
            <consortium name="Ensembl"/>
        </authorList>
    </citation>
    <scope>IDENTIFICATION</scope>
</reference>
<dbReference type="Gene3D" id="2.10.60.10">
    <property type="entry name" value="CD59"/>
    <property type="match status" value="1"/>
</dbReference>
<dbReference type="InterPro" id="IPR045860">
    <property type="entry name" value="Snake_toxin-like_sf"/>
</dbReference>
<evidence type="ECO:0000313" key="2">
    <source>
        <dbReference type="Proteomes" id="UP000694397"/>
    </source>
</evidence>
<dbReference type="SUPFAM" id="SSF57302">
    <property type="entry name" value="Snake toxin-like"/>
    <property type="match status" value="1"/>
</dbReference>
<proteinExistence type="predicted"/>
<dbReference type="GeneTree" id="ENSGT00390000010398"/>
<dbReference type="Ensembl" id="ENSSFOT00015021133.2">
    <property type="protein sequence ID" value="ENSSFOP00015020899.2"/>
    <property type="gene ID" value="ENSSFOG00015013444.2"/>
</dbReference>
<dbReference type="OrthoDB" id="6337383at2759"/>
<reference evidence="1" key="3">
    <citation type="submission" date="2025-09" db="UniProtKB">
        <authorList>
            <consortium name="Ensembl"/>
        </authorList>
    </citation>
    <scope>IDENTIFICATION</scope>
</reference>